<reference evidence="1 2" key="2">
    <citation type="journal article" date="2022" name="Mol. Ecol. Resour.">
        <title>The genomes of chicory, endive, great burdock and yacon provide insights into Asteraceae paleo-polyploidization history and plant inulin production.</title>
        <authorList>
            <person name="Fan W."/>
            <person name="Wang S."/>
            <person name="Wang H."/>
            <person name="Wang A."/>
            <person name="Jiang F."/>
            <person name="Liu H."/>
            <person name="Zhao H."/>
            <person name="Xu D."/>
            <person name="Zhang Y."/>
        </authorList>
    </citation>
    <scope>NUCLEOTIDE SEQUENCE [LARGE SCALE GENOMIC DNA]</scope>
    <source>
        <strain evidence="2">cv. Niubang</strain>
    </source>
</reference>
<keyword evidence="2" id="KW-1185">Reference proteome</keyword>
<protein>
    <submittedName>
        <fullName evidence="1">Uncharacterized protein</fullName>
    </submittedName>
</protein>
<gene>
    <name evidence="1" type="ORF">L6452_37540</name>
</gene>
<proteinExistence type="predicted"/>
<organism evidence="1 2">
    <name type="scientific">Arctium lappa</name>
    <name type="common">Greater burdock</name>
    <name type="synonym">Lappa major</name>
    <dbReference type="NCBI Taxonomy" id="4217"/>
    <lineage>
        <taxon>Eukaryota</taxon>
        <taxon>Viridiplantae</taxon>
        <taxon>Streptophyta</taxon>
        <taxon>Embryophyta</taxon>
        <taxon>Tracheophyta</taxon>
        <taxon>Spermatophyta</taxon>
        <taxon>Magnoliopsida</taxon>
        <taxon>eudicotyledons</taxon>
        <taxon>Gunneridae</taxon>
        <taxon>Pentapetalae</taxon>
        <taxon>asterids</taxon>
        <taxon>campanulids</taxon>
        <taxon>Asterales</taxon>
        <taxon>Asteraceae</taxon>
        <taxon>Carduoideae</taxon>
        <taxon>Cardueae</taxon>
        <taxon>Arctiinae</taxon>
        <taxon>Arctium</taxon>
    </lineage>
</organism>
<evidence type="ECO:0000313" key="2">
    <source>
        <dbReference type="Proteomes" id="UP001055879"/>
    </source>
</evidence>
<name>A0ACB8Y4B7_ARCLA</name>
<dbReference type="EMBL" id="CM042060">
    <property type="protein sequence ID" value="KAI3678255.1"/>
    <property type="molecule type" value="Genomic_DNA"/>
</dbReference>
<sequence>MPWLRCDAMIKGWLTTAMEKEIRVSVKYANTAEEIWKDLRERFGKESAPRAYELKQLLSTTRHDGASISAYYTKLRGIWDEIGSVFSIPKCSCAGCGCGISKKLGELKDKERLYEFLLGLDSDFSTIKTQILAMKPIPTLDEAYHLVAEDEQQRAVSEGRKTNTETAAFQAFMRRDGATNGQSRTGSRNGKRTTNDKVEHCDFCGKDGHNRDGCFKCIGYPEWWPGKGKTDKGRVKVAYVETEQNSMIGKQGDSEQSPITGLSNDQ</sequence>
<reference evidence="2" key="1">
    <citation type="journal article" date="2022" name="Mol. Ecol. Resour.">
        <title>The genomes of chicory, endive, great burdock and yacon provide insights into Asteraceae palaeo-polyploidization history and plant inulin production.</title>
        <authorList>
            <person name="Fan W."/>
            <person name="Wang S."/>
            <person name="Wang H."/>
            <person name="Wang A."/>
            <person name="Jiang F."/>
            <person name="Liu H."/>
            <person name="Zhao H."/>
            <person name="Xu D."/>
            <person name="Zhang Y."/>
        </authorList>
    </citation>
    <scope>NUCLEOTIDE SEQUENCE [LARGE SCALE GENOMIC DNA]</scope>
    <source>
        <strain evidence="2">cv. Niubang</strain>
    </source>
</reference>
<comment type="caution">
    <text evidence="1">The sequence shown here is derived from an EMBL/GenBank/DDBJ whole genome shotgun (WGS) entry which is preliminary data.</text>
</comment>
<dbReference type="Proteomes" id="UP001055879">
    <property type="component" value="Linkage Group LG14"/>
</dbReference>
<accession>A0ACB8Y4B7</accession>
<evidence type="ECO:0000313" key="1">
    <source>
        <dbReference type="EMBL" id="KAI3678255.1"/>
    </source>
</evidence>